<feature type="compositionally biased region" description="Low complexity" evidence="1">
    <location>
        <begin position="149"/>
        <end position="171"/>
    </location>
</feature>
<dbReference type="InterPro" id="IPR035099">
    <property type="entry name" value="Anthrax_toxin_C-terminal"/>
</dbReference>
<evidence type="ECO:0000313" key="3">
    <source>
        <dbReference type="Proteomes" id="UP000502508"/>
    </source>
</evidence>
<feature type="region of interest" description="Disordered" evidence="1">
    <location>
        <begin position="685"/>
        <end position="706"/>
    </location>
</feature>
<dbReference type="KEGG" id="pfla:Pflav_011440"/>
<dbReference type="AlphaFoldDB" id="A0A6F8XLN1"/>
<reference evidence="2 3" key="2">
    <citation type="submission" date="2020-03" db="EMBL/GenBank/DDBJ databases">
        <authorList>
            <person name="Ichikawa N."/>
            <person name="Kimura A."/>
            <person name="Kitahashi Y."/>
            <person name="Uohara A."/>
        </authorList>
    </citation>
    <scope>NUCLEOTIDE SEQUENCE [LARGE SCALE GENOMIC DNA]</scope>
    <source>
        <strain evidence="2 3">NBRC 107702</strain>
    </source>
</reference>
<feature type="region of interest" description="Disordered" evidence="1">
    <location>
        <begin position="1"/>
        <end position="60"/>
    </location>
</feature>
<reference evidence="2 3" key="1">
    <citation type="submission" date="2020-03" db="EMBL/GenBank/DDBJ databases">
        <title>Whole genome shotgun sequence of Phytohabitans flavus NBRC 107702.</title>
        <authorList>
            <person name="Komaki H."/>
            <person name="Tamura T."/>
        </authorList>
    </citation>
    <scope>NUCLEOTIDE SEQUENCE [LARGE SCALE GENOMIC DNA]</scope>
    <source>
        <strain evidence="2 3">NBRC 107702</strain>
    </source>
</reference>
<feature type="compositionally biased region" description="Polar residues" evidence="1">
    <location>
        <begin position="686"/>
        <end position="704"/>
    </location>
</feature>
<feature type="compositionally biased region" description="Polar residues" evidence="1">
    <location>
        <begin position="755"/>
        <end position="767"/>
    </location>
</feature>
<feature type="region of interest" description="Disordered" evidence="1">
    <location>
        <begin position="623"/>
        <end position="647"/>
    </location>
</feature>
<dbReference type="RefSeq" id="WP_232071002.1">
    <property type="nucleotide sequence ID" value="NZ_AP022870.1"/>
</dbReference>
<feature type="region of interest" description="Disordered" evidence="1">
    <location>
        <begin position="720"/>
        <end position="845"/>
    </location>
</feature>
<feature type="compositionally biased region" description="Polar residues" evidence="1">
    <location>
        <begin position="724"/>
        <end position="745"/>
    </location>
</feature>
<dbReference type="Proteomes" id="UP000502508">
    <property type="component" value="Chromosome"/>
</dbReference>
<evidence type="ECO:0000313" key="2">
    <source>
        <dbReference type="EMBL" id="BCB74734.1"/>
    </source>
</evidence>
<dbReference type="SUPFAM" id="SSF81298">
    <property type="entry name" value="Adenylylcyclase toxin (the edema factor)"/>
    <property type="match status" value="1"/>
</dbReference>
<feature type="region of interest" description="Disordered" evidence="1">
    <location>
        <begin position="117"/>
        <end position="173"/>
    </location>
</feature>
<feature type="compositionally biased region" description="Polar residues" evidence="1">
    <location>
        <begin position="1"/>
        <end position="13"/>
    </location>
</feature>
<protein>
    <submittedName>
        <fullName evidence="2">Uncharacterized protein</fullName>
    </submittedName>
</protein>
<feature type="compositionally biased region" description="Low complexity" evidence="1">
    <location>
        <begin position="804"/>
        <end position="819"/>
    </location>
</feature>
<sequence length="1058" mass="113838">MSNSGSRDQQTPGGSAGMSDGTASDDGSDRKTLADATVGDSPAVPRPKSQPVPVGTLSNPMRMEDLIVWVDSELRSRNWTERYSEAEVQKAVQVVGQPPGGTERALVRAVADQLMRATPGGPYDRRLYGAGRSDIPAGTPEEGQGQPSGSGAVASTDTSSSAAQQSPSGRGLIAVPRGGDALLHAVLRSARTHGLENFVKSIIGVPIDNPAAVTHLRNEALNRLMLPKGPVQRELADLEEGEDAAYRLYILFADLPPDQLSVAADEANMLNPDHAIWTDARRESNSAAAKAGSTSADAAVIEFANNFVRSRRQLPSLLQLLIHGLQDGAVWNSRLGDLLVPTLAAVFDLSIVVEQPGQAPIQLRAGAKYHLRLARQDEQYAAVGQRVIRSGAPVTLEAVEKEYGIPKKNREMLQQIADEKDVIIDVRPTNPAAVPWLEAGFAPKPLEHKGKTLQDRDVKLGAPSGYAGLAGIFDPTSPQSPSDEGLRHRFEYRQREHSLHGAGAGPSGIVLGPDLININGIVHRRMPAGLNRAGPTKELIQTYTWKPVTADHDLYDVLDARTGERVAGARLEEIIATLRPAAVEHPPHMAWQPTNQSHIAVRNEIVEEYQPGRAPLVRFTPTRGLAQPDTSRHEPGAPPPAAPPSATEISLVDWDGEPYTKEPMNPVETVGPVDAAHRFPIDNEIADSSQPSTSAPPSRKQSSVRPGLFESVRRMSRGSVFSLFGTTPPRSGTPSRNQSMASLENATLPRRESTTDSIGSLGSQSATDLARAISQPRTQRQGSIFSESSSRGRTDSIQSFDPTRLFPSAPSRSSSLSRSDAPKFSNPFASESTEPESVDPADLVGPVRGGRLAPLDIGSGRAATPVIGGATEPDSNYETVRKFRQDTASVPSRSAELQAIDDAVRRYVQRTPDSNGNEQLLRIDKAIRVWLKMPRGTRQRDPAEDESQLINQIQKLRRAVKQLLEPRSDRLETIRSPGFGDTTFTDEPQPIGPLVPVESASPSHAPGRSATQSEPGRSAYQLGDWAITVAPSDRATPNDVDPARDRPVRDTPTSEPAA</sequence>
<dbReference type="EMBL" id="AP022870">
    <property type="protein sequence ID" value="BCB74734.1"/>
    <property type="molecule type" value="Genomic_DNA"/>
</dbReference>
<name>A0A6F8XLN1_9ACTN</name>
<organism evidence="2 3">
    <name type="scientific">Phytohabitans flavus</name>
    <dbReference type="NCBI Taxonomy" id="1076124"/>
    <lineage>
        <taxon>Bacteria</taxon>
        <taxon>Bacillati</taxon>
        <taxon>Actinomycetota</taxon>
        <taxon>Actinomycetes</taxon>
        <taxon>Micromonosporales</taxon>
        <taxon>Micromonosporaceae</taxon>
    </lineage>
</organism>
<feature type="region of interest" description="Disordered" evidence="1">
    <location>
        <begin position="968"/>
        <end position="1058"/>
    </location>
</feature>
<feature type="compositionally biased region" description="Polar residues" evidence="1">
    <location>
        <begin position="775"/>
        <end position="801"/>
    </location>
</feature>
<accession>A0A6F8XLN1</accession>
<keyword evidence="3" id="KW-1185">Reference proteome</keyword>
<proteinExistence type="predicted"/>
<gene>
    <name evidence="2" type="ORF">Pflav_011440</name>
</gene>
<evidence type="ECO:0000256" key="1">
    <source>
        <dbReference type="SAM" id="MobiDB-lite"/>
    </source>
</evidence>